<proteinExistence type="inferred from homology"/>
<feature type="domain" description="DEAD-box RNA helicase Q" evidence="15">
    <location>
        <begin position="230"/>
        <end position="258"/>
    </location>
</feature>
<keyword evidence="17" id="KW-1185">Reference proteome</keyword>
<keyword evidence="5 11" id="KW-0378">Hydrolase</keyword>
<keyword evidence="4 11" id="KW-0547">Nucleotide-binding</keyword>
<dbReference type="GO" id="GO:0005524">
    <property type="term" value="F:ATP binding"/>
    <property type="evidence" value="ECO:0007669"/>
    <property type="project" value="UniProtKB-KW"/>
</dbReference>
<evidence type="ECO:0000256" key="6">
    <source>
        <dbReference type="ARBA" id="ARBA00022806"/>
    </source>
</evidence>
<dbReference type="PROSITE" id="PS51192">
    <property type="entry name" value="HELICASE_ATP_BIND_1"/>
    <property type="match status" value="1"/>
</dbReference>
<dbReference type="InterPro" id="IPR000629">
    <property type="entry name" value="RNA-helicase_DEAD-box_CS"/>
</dbReference>
<dbReference type="GO" id="GO:0043186">
    <property type="term" value="C:P granule"/>
    <property type="evidence" value="ECO:0007669"/>
    <property type="project" value="UniProtKB-ARBA"/>
</dbReference>
<dbReference type="CDD" id="cd18787">
    <property type="entry name" value="SF2_C_DEAD"/>
    <property type="match status" value="1"/>
</dbReference>
<evidence type="ECO:0000259" key="13">
    <source>
        <dbReference type="PROSITE" id="PS51192"/>
    </source>
</evidence>
<dbReference type="InParanoid" id="A0A0V1BW79"/>
<dbReference type="STRING" id="6334.A0A0V1BW79"/>
<dbReference type="GO" id="GO:0016787">
    <property type="term" value="F:hydrolase activity"/>
    <property type="evidence" value="ECO:0007669"/>
    <property type="project" value="UniProtKB-KW"/>
</dbReference>
<dbReference type="SMART" id="SM00490">
    <property type="entry name" value="HELICc"/>
    <property type="match status" value="1"/>
</dbReference>
<dbReference type="InterPro" id="IPR027417">
    <property type="entry name" value="P-loop_NTPase"/>
</dbReference>
<dbReference type="EMBL" id="JYDH01000009">
    <property type="protein sequence ID" value="KRY41178.1"/>
    <property type="molecule type" value="Genomic_DNA"/>
</dbReference>
<feature type="short sequence motif" description="Q motif" evidence="10">
    <location>
        <begin position="230"/>
        <end position="258"/>
    </location>
</feature>
<dbReference type="InterPro" id="IPR014014">
    <property type="entry name" value="RNA_helicase_DEAD_Q_motif"/>
</dbReference>
<dbReference type="InterPro" id="IPR011545">
    <property type="entry name" value="DEAD/DEAH_box_helicase_dom"/>
</dbReference>
<dbReference type="AlphaFoldDB" id="A0A0V1BW79"/>
<dbReference type="SMART" id="SM00487">
    <property type="entry name" value="DEXDc"/>
    <property type="match status" value="1"/>
</dbReference>
<keyword evidence="8" id="KW-0496">Mitochondrion</keyword>
<feature type="domain" description="Helicase ATP-binding" evidence="13">
    <location>
        <begin position="261"/>
        <end position="456"/>
    </location>
</feature>
<dbReference type="PROSITE" id="PS51194">
    <property type="entry name" value="HELICASE_CTER"/>
    <property type="match status" value="1"/>
</dbReference>
<dbReference type="Pfam" id="PF00271">
    <property type="entry name" value="Helicase_C"/>
    <property type="match status" value="1"/>
</dbReference>
<dbReference type="PROSITE" id="PS00039">
    <property type="entry name" value="DEAD_ATP_HELICASE"/>
    <property type="match status" value="1"/>
</dbReference>
<evidence type="ECO:0000256" key="10">
    <source>
        <dbReference type="PROSITE-ProRule" id="PRU00552"/>
    </source>
</evidence>
<reference evidence="16 17" key="1">
    <citation type="submission" date="2015-01" db="EMBL/GenBank/DDBJ databases">
        <title>Evolution of Trichinella species and genotypes.</title>
        <authorList>
            <person name="Korhonen P.K."/>
            <person name="Edoardo P."/>
            <person name="Giuseppe L.R."/>
            <person name="Gasser R.B."/>
        </authorList>
    </citation>
    <scope>NUCLEOTIDE SEQUENCE [LARGE SCALE GENOMIC DNA]</scope>
    <source>
        <strain evidence="16">ISS3</strain>
    </source>
</reference>
<dbReference type="Gene3D" id="1.20.5.500">
    <property type="entry name" value="Single helix bin"/>
    <property type="match status" value="1"/>
</dbReference>
<comment type="similarity">
    <text evidence="11">Belongs to the DEAD box helicase family.</text>
</comment>
<dbReference type="EC" id="3.6.4.13" evidence="3"/>
<dbReference type="GO" id="GO:0005739">
    <property type="term" value="C:mitochondrion"/>
    <property type="evidence" value="ECO:0007669"/>
    <property type="project" value="UniProtKB-SubCell"/>
</dbReference>
<dbReference type="GO" id="GO:0003676">
    <property type="term" value="F:nucleic acid binding"/>
    <property type="evidence" value="ECO:0007669"/>
    <property type="project" value="InterPro"/>
</dbReference>
<accession>A0A0V1BW79</accession>
<evidence type="ECO:0000256" key="3">
    <source>
        <dbReference type="ARBA" id="ARBA00012552"/>
    </source>
</evidence>
<dbReference type="InterPro" id="IPR007648">
    <property type="entry name" value="ATPase_inhibitor_mt"/>
</dbReference>
<dbReference type="SUPFAM" id="SSF52540">
    <property type="entry name" value="P-loop containing nucleoside triphosphate hydrolases"/>
    <property type="match status" value="1"/>
</dbReference>
<evidence type="ECO:0000256" key="1">
    <source>
        <dbReference type="ARBA" id="ARBA00004173"/>
    </source>
</evidence>
<evidence type="ECO:0000256" key="12">
    <source>
        <dbReference type="SAM" id="Coils"/>
    </source>
</evidence>
<evidence type="ECO:0000256" key="5">
    <source>
        <dbReference type="ARBA" id="ARBA00022801"/>
    </source>
</evidence>
<evidence type="ECO:0000256" key="9">
    <source>
        <dbReference type="ARBA" id="ARBA00030036"/>
    </source>
</evidence>
<evidence type="ECO:0000259" key="15">
    <source>
        <dbReference type="PROSITE" id="PS51195"/>
    </source>
</evidence>
<dbReference type="FunFam" id="3.40.50.300:FF:000008">
    <property type="entry name" value="ATP-dependent RNA helicase RhlB"/>
    <property type="match status" value="1"/>
</dbReference>
<dbReference type="Pfam" id="PF00270">
    <property type="entry name" value="DEAD"/>
    <property type="match status" value="1"/>
</dbReference>
<dbReference type="GO" id="GO:0003724">
    <property type="term" value="F:RNA helicase activity"/>
    <property type="evidence" value="ECO:0007669"/>
    <property type="project" value="UniProtKB-EC"/>
</dbReference>
<keyword evidence="12" id="KW-0175">Coiled coil</keyword>
<gene>
    <name evidence="16" type="primary">DED1</name>
    <name evidence="16" type="ORF">T01_3859</name>
</gene>
<evidence type="ECO:0000256" key="2">
    <source>
        <dbReference type="ARBA" id="ARBA00010901"/>
    </source>
</evidence>
<dbReference type="InterPro" id="IPR014001">
    <property type="entry name" value="Helicase_ATP-bd"/>
</dbReference>
<dbReference type="FunFam" id="1.20.5.500:FF:000007">
    <property type="entry name" value="ATPase inhibitor, putative"/>
    <property type="match status" value="1"/>
</dbReference>
<keyword evidence="6 11" id="KW-0347">Helicase</keyword>
<feature type="coiled-coil region" evidence="12">
    <location>
        <begin position="72"/>
        <end position="117"/>
    </location>
</feature>
<protein>
    <recommendedName>
        <fullName evidence="3">RNA helicase</fullName>
        <ecNumber evidence="3">3.6.4.13</ecNumber>
    </recommendedName>
    <alternativeName>
        <fullName evidence="9">ATP synthase F1 subunit epsilon</fullName>
    </alternativeName>
</protein>
<dbReference type="Gene3D" id="3.40.50.300">
    <property type="entry name" value="P-loop containing nucleotide triphosphate hydrolases"/>
    <property type="match status" value="2"/>
</dbReference>
<comment type="subcellular location">
    <subcellularLocation>
        <location evidence="1">Mitochondrion</location>
    </subcellularLocation>
</comment>
<keyword evidence="7 11" id="KW-0067">ATP-binding</keyword>
<comment type="caution">
    <text evidence="16">The sequence shown here is derived from an EMBL/GenBank/DDBJ whole genome shotgun (WGS) entry which is preliminary data.</text>
</comment>
<evidence type="ECO:0000256" key="11">
    <source>
        <dbReference type="RuleBase" id="RU000492"/>
    </source>
</evidence>
<dbReference type="Pfam" id="PF04568">
    <property type="entry name" value="IATP"/>
    <property type="match status" value="1"/>
</dbReference>
<evidence type="ECO:0000256" key="7">
    <source>
        <dbReference type="ARBA" id="ARBA00022840"/>
    </source>
</evidence>
<dbReference type="PANTHER" id="PTHR47958">
    <property type="entry name" value="ATP-DEPENDENT RNA HELICASE DBP3"/>
    <property type="match status" value="1"/>
</dbReference>
<feature type="domain" description="Helicase C-terminal" evidence="14">
    <location>
        <begin position="468"/>
        <end position="630"/>
    </location>
</feature>
<name>A0A0V1BW79_TRISP</name>
<sequence length="714" mass="80178">MAQRIATSVGVLSLRHQPVNRSLMSIKNFGGDSQLGQAGSGEGKGGGGGGTVRKAGGAFGRLEAAREEEYFYKMQKKQLEELRKTLDEEVAHHEKHIAIHREAIERHRRKIAEIKHEEAQFPDEKKSIYMYTGNKKLNSQINKATILRKTSRLLFQSSKIGKNHPISSKTKHNTKQKKRAEDHLFNMRLWNNFYCTPKYSILLRSLCSSSTASRNVKVELIGENLPEPVAEFQCMGFHGKIMNNLEKFGFQVPTAVQKYSIPLVLAGRDVMTCAETGSGKTVAFLAPVFHHILSTPNEIYQTRMEQSAVGPRSHIQSFPLALVLAPTRELSRQIFKAAICLGRGTAIHTAILHGGSENYEYQLRNLSFGGHFIVATPGRLNDLLNQGIVDLKNCKYLVLDEADRMLDMGFEPQIREIVEQHQMPKTVDRQTIMFSATFPTNIRHLASSYLKKNHAFLSVGESGTIPASIKQEFIWTNENDKVTTLVNLLNCQAREGLVLIFVETKNEANRLTYFLNNKSGHQAVTVHGNLSQRARERNLDAFSSGQPRLLIATSVAARGLDIPNVGHVINYNLPNNVEEYVHRVGRTGRSGNSGIAISLCNEKDANIFKELGLLLENANQTVPEFFQHHYPSAKSTQRFWKRKGPAYSARSWNTGWNHERNRYSGFLTLANCKTKNVLKLLRLVPVQPYCLLSFSFSTEYDAEVCLVGSINTGR</sequence>
<dbReference type="PROSITE" id="PS51195">
    <property type="entry name" value="Q_MOTIF"/>
    <property type="match status" value="1"/>
</dbReference>
<evidence type="ECO:0000313" key="16">
    <source>
        <dbReference type="EMBL" id="KRY41178.1"/>
    </source>
</evidence>
<evidence type="ECO:0000256" key="8">
    <source>
        <dbReference type="ARBA" id="ARBA00023128"/>
    </source>
</evidence>
<evidence type="ECO:0000259" key="14">
    <source>
        <dbReference type="PROSITE" id="PS51194"/>
    </source>
</evidence>
<dbReference type="Proteomes" id="UP000054776">
    <property type="component" value="Unassembled WGS sequence"/>
</dbReference>
<evidence type="ECO:0000313" key="17">
    <source>
        <dbReference type="Proteomes" id="UP000054776"/>
    </source>
</evidence>
<dbReference type="InterPro" id="IPR001650">
    <property type="entry name" value="Helicase_C-like"/>
</dbReference>
<dbReference type="OrthoDB" id="196131at2759"/>
<comment type="similarity">
    <text evidence="2">Belongs to the ATPase inhibitor family.</text>
</comment>
<dbReference type="SUPFAM" id="SSF64602">
    <property type="entry name" value="F1 ATPase inhibitor, IF1, C-terminal domain"/>
    <property type="match status" value="1"/>
</dbReference>
<dbReference type="GO" id="GO:0042030">
    <property type="term" value="F:ATPase inhibitor activity"/>
    <property type="evidence" value="ECO:0007669"/>
    <property type="project" value="InterPro"/>
</dbReference>
<evidence type="ECO:0000256" key="4">
    <source>
        <dbReference type="ARBA" id="ARBA00022741"/>
    </source>
</evidence>
<organism evidence="16 17">
    <name type="scientific">Trichinella spiralis</name>
    <name type="common">Trichina worm</name>
    <dbReference type="NCBI Taxonomy" id="6334"/>
    <lineage>
        <taxon>Eukaryota</taxon>
        <taxon>Metazoa</taxon>
        <taxon>Ecdysozoa</taxon>
        <taxon>Nematoda</taxon>
        <taxon>Enoplea</taxon>
        <taxon>Dorylaimia</taxon>
        <taxon>Trichinellida</taxon>
        <taxon>Trichinellidae</taxon>
        <taxon>Trichinella</taxon>
    </lineage>
</organism>